<evidence type="ECO:0000256" key="1">
    <source>
        <dbReference type="SAM" id="MobiDB-lite"/>
    </source>
</evidence>
<dbReference type="EMBL" id="VDLX02000040">
    <property type="protein sequence ID" value="KAB8182653.1"/>
    <property type="molecule type" value="Genomic_DNA"/>
</dbReference>
<dbReference type="AlphaFoldDB" id="A0A5C4UWP5"/>
<protein>
    <submittedName>
        <fullName evidence="2">Uncharacterized protein</fullName>
    </submittedName>
</protein>
<evidence type="ECO:0000313" key="3">
    <source>
        <dbReference type="Proteomes" id="UP000312512"/>
    </source>
</evidence>
<feature type="region of interest" description="Disordered" evidence="1">
    <location>
        <begin position="1"/>
        <end position="25"/>
    </location>
</feature>
<gene>
    <name evidence="2" type="ORF">FH608_050085</name>
</gene>
<proteinExistence type="predicted"/>
<comment type="caution">
    <text evidence="2">The sequence shown here is derived from an EMBL/GenBank/DDBJ whole genome shotgun (WGS) entry which is preliminary data.</text>
</comment>
<name>A0A5C4UWP5_9ACTN</name>
<organism evidence="2 3">
    <name type="scientific">Nonomuraea phyllanthi</name>
    <dbReference type="NCBI Taxonomy" id="2219224"/>
    <lineage>
        <taxon>Bacteria</taxon>
        <taxon>Bacillati</taxon>
        <taxon>Actinomycetota</taxon>
        <taxon>Actinomycetes</taxon>
        <taxon>Streptosporangiales</taxon>
        <taxon>Streptosporangiaceae</taxon>
        <taxon>Nonomuraea</taxon>
    </lineage>
</organism>
<dbReference type="Proteomes" id="UP000312512">
    <property type="component" value="Unassembled WGS sequence"/>
</dbReference>
<dbReference type="RefSeq" id="WP_139638282.1">
    <property type="nucleotide sequence ID" value="NZ_VDLX02000040.1"/>
</dbReference>
<reference evidence="2 3" key="1">
    <citation type="submission" date="2019-10" db="EMBL/GenBank/DDBJ databases">
        <title>Nonomuraea sp. nov., isolated from Phyllanthus amarus.</title>
        <authorList>
            <person name="Klykleung N."/>
            <person name="Tanasupawat S."/>
        </authorList>
    </citation>
    <scope>NUCLEOTIDE SEQUENCE [LARGE SCALE GENOMIC DNA]</scope>
    <source>
        <strain evidence="2 3">PA1-10</strain>
    </source>
</reference>
<keyword evidence="3" id="KW-1185">Reference proteome</keyword>
<feature type="compositionally biased region" description="Basic and acidic residues" evidence="1">
    <location>
        <begin position="1"/>
        <end position="10"/>
    </location>
</feature>
<sequence length="105" mass="11042">MGDRGHDLAERGGQPRVTLPGGTAGLVGERRDALVDAAADLRDPGVEFADAVRYEMQRIFYLLVSSGLAGTTSRLGQGLTGHGTPLTSGAVQAFWLDLRMVVFGA</sequence>
<evidence type="ECO:0000313" key="2">
    <source>
        <dbReference type="EMBL" id="KAB8182653.1"/>
    </source>
</evidence>
<accession>A0A5C4UWP5</accession>